<gene>
    <name evidence="1" type="ORF">LCGC14_1144230</name>
</gene>
<evidence type="ECO:0000313" key="1">
    <source>
        <dbReference type="EMBL" id="KKM99806.1"/>
    </source>
</evidence>
<protein>
    <submittedName>
        <fullName evidence="1">Uncharacterized protein</fullName>
    </submittedName>
</protein>
<accession>A0A0F9MKH3</accession>
<sequence length="70" mass="8185">MTRTEQAEQRAFYRGFISALAALVSYKEDSIYDYVVSTINDKELMWQASKDGSLRWSGLAQYRRRALESR</sequence>
<organism evidence="1">
    <name type="scientific">marine sediment metagenome</name>
    <dbReference type="NCBI Taxonomy" id="412755"/>
    <lineage>
        <taxon>unclassified sequences</taxon>
        <taxon>metagenomes</taxon>
        <taxon>ecological metagenomes</taxon>
    </lineage>
</organism>
<dbReference type="AlphaFoldDB" id="A0A0F9MKH3"/>
<name>A0A0F9MKH3_9ZZZZ</name>
<proteinExistence type="predicted"/>
<dbReference type="EMBL" id="LAZR01005456">
    <property type="protein sequence ID" value="KKM99806.1"/>
    <property type="molecule type" value="Genomic_DNA"/>
</dbReference>
<reference evidence="1" key="1">
    <citation type="journal article" date="2015" name="Nature">
        <title>Complex archaea that bridge the gap between prokaryotes and eukaryotes.</title>
        <authorList>
            <person name="Spang A."/>
            <person name="Saw J.H."/>
            <person name="Jorgensen S.L."/>
            <person name="Zaremba-Niedzwiedzka K."/>
            <person name="Martijn J."/>
            <person name="Lind A.E."/>
            <person name="van Eijk R."/>
            <person name="Schleper C."/>
            <person name="Guy L."/>
            <person name="Ettema T.J."/>
        </authorList>
    </citation>
    <scope>NUCLEOTIDE SEQUENCE</scope>
</reference>
<comment type="caution">
    <text evidence="1">The sequence shown here is derived from an EMBL/GenBank/DDBJ whole genome shotgun (WGS) entry which is preliminary data.</text>
</comment>